<dbReference type="EMBL" id="CP005290">
    <property type="protein sequence ID" value="AGK60452.1"/>
    <property type="molecule type" value="Genomic_DNA"/>
</dbReference>
<dbReference type="OrthoDB" id="50416at2157"/>
<protein>
    <recommendedName>
        <fullName evidence="1">Ribbon-helix-helix protein CopG domain-containing protein</fullName>
    </recommendedName>
</protein>
<dbReference type="RefSeq" id="WP_015590051.1">
    <property type="nucleotide sequence ID" value="NC_021169.1"/>
</dbReference>
<gene>
    <name evidence="2" type="ORF">Asulf_00425</name>
</gene>
<name>N0BE03_9EURY</name>
<dbReference type="CDD" id="cd22235">
    <property type="entry name" value="RHH_CopG_archaea"/>
    <property type="match status" value="1"/>
</dbReference>
<dbReference type="eggNOG" id="arCOG04451">
    <property type="taxonomic scope" value="Archaea"/>
</dbReference>
<reference evidence="2 3" key="1">
    <citation type="journal article" date="2013" name="Genome Announc.">
        <title>Complete Genome Sequence of the Thermophilic and Facultatively Chemolithoautotrophic Sulfate Reducer Archaeoglobus sulfaticallidus Strain PM70-1T.</title>
        <authorList>
            <person name="Stokke R."/>
            <person name="Hocking W.P."/>
            <person name="Steinsbu B.O."/>
            <person name="Steen I.H."/>
        </authorList>
    </citation>
    <scope>NUCLEOTIDE SEQUENCE [LARGE SCALE GENOMIC DNA]</scope>
    <source>
        <strain evidence="2">PM70-1</strain>
    </source>
</reference>
<dbReference type="Proteomes" id="UP000013307">
    <property type="component" value="Chromosome"/>
</dbReference>
<dbReference type="STRING" id="387631.Asulf_00425"/>
<dbReference type="Pfam" id="PF01402">
    <property type="entry name" value="RHH_1"/>
    <property type="match status" value="1"/>
</dbReference>
<keyword evidence="3" id="KW-1185">Reference proteome</keyword>
<dbReference type="InterPro" id="IPR002145">
    <property type="entry name" value="CopG"/>
</dbReference>
<dbReference type="AlphaFoldDB" id="N0BE03"/>
<evidence type="ECO:0000313" key="2">
    <source>
        <dbReference type="EMBL" id="AGK60452.1"/>
    </source>
</evidence>
<dbReference type="GO" id="GO:0006355">
    <property type="term" value="P:regulation of DNA-templated transcription"/>
    <property type="evidence" value="ECO:0007669"/>
    <property type="project" value="InterPro"/>
</dbReference>
<accession>N0BE03</accession>
<dbReference type="GeneID" id="15392071"/>
<dbReference type="KEGG" id="ast:Asulf_00425"/>
<dbReference type="HOGENOM" id="CLU_104048_0_0_2"/>
<sequence>MSKKYTRVSVALDKKTEEMLNILVRKKNTTVSEIIRRAINTYFELENATTRITPDVTKIYTDFLSDGEHCIVDIEHWTAMWEELNRNSSEEFWEIMERIGYEHGIQYLNKGMTDVYDILRYMEVGNWFRLKIDGEGCYTLVLSTHTSQKFLKVFLENLFKAQNNPVEIYEGYGKLRIVKVRKKD</sequence>
<evidence type="ECO:0000313" key="3">
    <source>
        <dbReference type="Proteomes" id="UP000013307"/>
    </source>
</evidence>
<organism evidence="2 3">
    <name type="scientific">Archaeoglobus sulfaticallidus PM70-1</name>
    <dbReference type="NCBI Taxonomy" id="387631"/>
    <lineage>
        <taxon>Archaea</taxon>
        <taxon>Methanobacteriati</taxon>
        <taxon>Methanobacteriota</taxon>
        <taxon>Archaeoglobi</taxon>
        <taxon>Archaeoglobales</taxon>
        <taxon>Archaeoglobaceae</taxon>
        <taxon>Archaeoglobus</taxon>
    </lineage>
</organism>
<feature type="domain" description="Ribbon-helix-helix protein CopG" evidence="1">
    <location>
        <begin position="7"/>
        <end position="45"/>
    </location>
</feature>
<proteinExistence type="predicted"/>
<evidence type="ECO:0000259" key="1">
    <source>
        <dbReference type="Pfam" id="PF01402"/>
    </source>
</evidence>